<dbReference type="STRING" id="83767.SAMN05660652_00522"/>
<accession>A0A1G7WHR2</accession>
<feature type="compositionally biased region" description="Low complexity" evidence="1">
    <location>
        <begin position="228"/>
        <end position="250"/>
    </location>
</feature>
<evidence type="ECO:0000313" key="4">
    <source>
        <dbReference type="EMBL" id="SDG71438.1"/>
    </source>
</evidence>
<gene>
    <name evidence="4" type="ORF">SAMN05660652_00522</name>
</gene>
<dbReference type="Pfam" id="PF04773">
    <property type="entry name" value="FecR"/>
    <property type="match status" value="1"/>
</dbReference>
<dbReference type="PANTHER" id="PTHR38731">
    <property type="entry name" value="LIPL45-RELATED LIPOPROTEIN-RELATED"/>
    <property type="match status" value="1"/>
</dbReference>
<protein>
    <submittedName>
        <fullName evidence="4">FecR family protein</fullName>
    </submittedName>
</protein>
<evidence type="ECO:0000259" key="3">
    <source>
        <dbReference type="Pfam" id="PF04773"/>
    </source>
</evidence>
<name>A0A1G7WHR2_9RHOO</name>
<dbReference type="AlphaFoldDB" id="A0A1G7WHR2"/>
<evidence type="ECO:0000256" key="2">
    <source>
        <dbReference type="SAM" id="SignalP"/>
    </source>
</evidence>
<feature type="compositionally biased region" description="Low complexity" evidence="1">
    <location>
        <begin position="306"/>
        <end position="319"/>
    </location>
</feature>
<organism evidence="4 5">
    <name type="scientific">Propionivibrio dicarboxylicus</name>
    <dbReference type="NCBI Taxonomy" id="83767"/>
    <lineage>
        <taxon>Bacteria</taxon>
        <taxon>Pseudomonadati</taxon>
        <taxon>Pseudomonadota</taxon>
        <taxon>Betaproteobacteria</taxon>
        <taxon>Rhodocyclales</taxon>
        <taxon>Rhodocyclaceae</taxon>
        <taxon>Propionivibrio</taxon>
    </lineage>
</organism>
<keyword evidence="2" id="KW-0732">Signal</keyword>
<dbReference type="InterPro" id="IPR006860">
    <property type="entry name" value="FecR"/>
</dbReference>
<proteinExistence type="predicted"/>
<dbReference type="PANTHER" id="PTHR38731:SF1">
    <property type="entry name" value="FECR PROTEIN DOMAIN-CONTAINING PROTEIN"/>
    <property type="match status" value="1"/>
</dbReference>
<feature type="chain" id="PRO_5011551891" evidence="2">
    <location>
        <begin position="28"/>
        <end position="319"/>
    </location>
</feature>
<dbReference type="Gene3D" id="2.60.120.1440">
    <property type="match status" value="1"/>
</dbReference>
<keyword evidence="5" id="KW-1185">Reference proteome</keyword>
<feature type="signal peptide" evidence="2">
    <location>
        <begin position="1"/>
        <end position="27"/>
    </location>
</feature>
<dbReference type="EMBL" id="FNCY01000001">
    <property type="protein sequence ID" value="SDG71438.1"/>
    <property type="molecule type" value="Genomic_DNA"/>
</dbReference>
<dbReference type="Proteomes" id="UP000198607">
    <property type="component" value="Unassembled WGS sequence"/>
</dbReference>
<reference evidence="4 5" key="1">
    <citation type="submission" date="2016-10" db="EMBL/GenBank/DDBJ databases">
        <authorList>
            <person name="de Groot N.N."/>
        </authorList>
    </citation>
    <scope>NUCLEOTIDE SEQUENCE [LARGE SCALE GENOMIC DNA]</scope>
    <source>
        <strain evidence="4 5">DSM 5885</strain>
    </source>
</reference>
<evidence type="ECO:0000256" key="1">
    <source>
        <dbReference type="SAM" id="MobiDB-lite"/>
    </source>
</evidence>
<evidence type="ECO:0000313" key="5">
    <source>
        <dbReference type="Proteomes" id="UP000198607"/>
    </source>
</evidence>
<feature type="region of interest" description="Disordered" evidence="1">
    <location>
        <begin position="297"/>
        <end position="319"/>
    </location>
</feature>
<feature type="domain" description="FecR protein" evidence="3">
    <location>
        <begin position="60"/>
        <end position="160"/>
    </location>
</feature>
<feature type="region of interest" description="Disordered" evidence="1">
    <location>
        <begin position="216"/>
        <end position="250"/>
    </location>
</feature>
<sequence>MLIRHSKLSKGAFAMALIFGFSQLAWAAALVEQAVGELRVAKDGTESRVAQGARIDSGATLTTLSNSHAILRFDDGQVIVLNADTVFKVVDYRYDQTKPAEDRSILDLAKGAFRYVSGALAQRSREATEIRSSTATIGIRGTDFMAASGSLGISVGSGQVAVSNTAGSAVFGAGQTSYIAAANVLPVAGPLPGAIVTSFSQLAQIPVVGAPLPANPNPGPGYGGGNAATGTTTGSATTGSATTSTAATGTASTGTAAATGTAAGASASGVAVGTMATAATAAGVAAAAAAALAAAASGGESQNSVATTSTSTSTATSTQ</sequence>